<proteinExistence type="predicted"/>
<organism evidence="2 3">
    <name type="scientific">Rodentibacter pneumotropicus</name>
    <dbReference type="NCBI Taxonomy" id="758"/>
    <lineage>
        <taxon>Bacteria</taxon>
        <taxon>Pseudomonadati</taxon>
        <taxon>Pseudomonadota</taxon>
        <taxon>Gammaproteobacteria</taxon>
        <taxon>Pasteurellales</taxon>
        <taxon>Pasteurellaceae</taxon>
        <taxon>Rodentibacter</taxon>
    </lineage>
</organism>
<comment type="caution">
    <text evidence="2">The sequence shown here is derived from an EMBL/GenBank/DDBJ whole genome shotgun (WGS) entry which is preliminary data.</text>
</comment>
<keyword evidence="1" id="KW-0472">Membrane</keyword>
<keyword evidence="1" id="KW-1133">Transmembrane helix</keyword>
<protein>
    <submittedName>
        <fullName evidence="2">Uncharacterized protein</fullName>
    </submittedName>
</protein>
<reference evidence="2 3" key="1">
    <citation type="journal article" date="2019" name="Vet. Microbiol.">
        <title>Development of multi locus sequence typing (MLST) of Rodentibacter pneumotropicus.</title>
        <authorList>
            <person name="Adhikary S."/>
            <person name="Bisgaard M."/>
            <person name="Boot R."/>
            <person name="Benga L."/>
            <person name="Nicklas W."/>
            <person name="Christensen H."/>
        </authorList>
    </citation>
    <scope>NUCLEOTIDE SEQUENCE [LARGE SCALE GENOMIC DNA]</scope>
    <source>
        <strain evidence="2 3">1596_07</strain>
    </source>
</reference>
<dbReference type="RefSeq" id="WP_136125772.1">
    <property type="nucleotide sequence ID" value="NZ_CAJUGY010000032.1"/>
</dbReference>
<keyword evidence="1" id="KW-0812">Transmembrane</keyword>
<sequence length="63" mass="7011">MTEFIHNIVTSDYFTFFVGLSSIISIFLGGTILCKININSKLTKIDNKGNENIISGRDSNVKQ</sequence>
<dbReference type="AlphaFoldDB" id="A0A4S2Q6Y1"/>
<dbReference type="Proteomes" id="UP000310576">
    <property type="component" value="Unassembled WGS sequence"/>
</dbReference>
<evidence type="ECO:0000256" key="1">
    <source>
        <dbReference type="SAM" id="Phobius"/>
    </source>
</evidence>
<dbReference type="EMBL" id="QXNG01000123">
    <property type="protein sequence ID" value="THA11934.1"/>
    <property type="molecule type" value="Genomic_DNA"/>
</dbReference>
<feature type="transmembrane region" description="Helical" evidence="1">
    <location>
        <begin position="13"/>
        <end position="34"/>
    </location>
</feature>
<evidence type="ECO:0000313" key="2">
    <source>
        <dbReference type="EMBL" id="THA11934.1"/>
    </source>
</evidence>
<evidence type="ECO:0000313" key="3">
    <source>
        <dbReference type="Proteomes" id="UP000310576"/>
    </source>
</evidence>
<gene>
    <name evidence="2" type="ORF">D3M76_10660</name>
</gene>
<accession>A0A4S2Q6Y1</accession>
<name>A0A4S2Q6Y1_9PAST</name>